<dbReference type="Proteomes" id="UP000035489">
    <property type="component" value="Unassembled WGS sequence"/>
</dbReference>
<reference evidence="2 3" key="1">
    <citation type="submission" date="2015-05" db="EMBL/GenBank/DDBJ databases">
        <title>Draft genome sequence of Microvirga vignae strain BR3299, a novel nitrogen fixing bacteria isolated from Brazil semi-aired region.</title>
        <authorList>
            <person name="Zilli J.E."/>
            <person name="Passos S.R."/>
            <person name="Leite J."/>
            <person name="Baldani J.I."/>
            <person name="Xavier G.R."/>
            <person name="Rumjaneck N.G."/>
            <person name="Simoes-Araujo J.L."/>
        </authorList>
    </citation>
    <scope>NUCLEOTIDE SEQUENCE [LARGE SCALE GENOMIC DNA]</scope>
    <source>
        <strain evidence="2 3">BR3299</strain>
    </source>
</reference>
<accession>A0A0H1R7D6</accession>
<dbReference type="SMART" id="SM00530">
    <property type="entry name" value="HTH_XRE"/>
    <property type="match status" value="1"/>
</dbReference>
<sequence>MAMTRGQCRAARALLEWTQGQLAETASVSKKTLADFEAGKRTPYDRTLADIQKALEEAGIQFIPENGGGAGVRFKDRSRD</sequence>
<dbReference type="STRING" id="1225564.AA309_23815"/>
<dbReference type="PROSITE" id="PS50943">
    <property type="entry name" value="HTH_CROC1"/>
    <property type="match status" value="1"/>
</dbReference>
<feature type="domain" description="HTH cro/C1-type" evidence="1">
    <location>
        <begin position="9"/>
        <end position="62"/>
    </location>
</feature>
<dbReference type="Gene3D" id="1.10.260.40">
    <property type="entry name" value="lambda repressor-like DNA-binding domains"/>
    <property type="match status" value="1"/>
</dbReference>
<evidence type="ECO:0000313" key="3">
    <source>
        <dbReference type="Proteomes" id="UP000035489"/>
    </source>
</evidence>
<dbReference type="AlphaFoldDB" id="A0A0H1R7D6"/>
<evidence type="ECO:0000259" key="1">
    <source>
        <dbReference type="PROSITE" id="PS50943"/>
    </source>
</evidence>
<dbReference type="CDD" id="cd00093">
    <property type="entry name" value="HTH_XRE"/>
    <property type="match status" value="1"/>
</dbReference>
<evidence type="ECO:0000313" key="2">
    <source>
        <dbReference type="EMBL" id="KLK90741.1"/>
    </source>
</evidence>
<protein>
    <recommendedName>
        <fullName evidence="1">HTH cro/C1-type domain-containing protein</fullName>
    </recommendedName>
</protein>
<keyword evidence="3" id="KW-1185">Reference proteome</keyword>
<gene>
    <name evidence="2" type="ORF">AA309_23815</name>
</gene>
<dbReference type="RefSeq" id="WP_047191529.1">
    <property type="nucleotide sequence ID" value="NZ_LCYG01000067.1"/>
</dbReference>
<dbReference type="GO" id="GO:0003677">
    <property type="term" value="F:DNA binding"/>
    <property type="evidence" value="ECO:0007669"/>
    <property type="project" value="InterPro"/>
</dbReference>
<dbReference type="InterPro" id="IPR010982">
    <property type="entry name" value="Lambda_DNA-bd_dom_sf"/>
</dbReference>
<dbReference type="Pfam" id="PF01381">
    <property type="entry name" value="HTH_3"/>
    <property type="match status" value="1"/>
</dbReference>
<dbReference type="PATRIC" id="fig|1225564.3.peg.6184"/>
<dbReference type="EMBL" id="LCYG01000067">
    <property type="protein sequence ID" value="KLK90741.1"/>
    <property type="molecule type" value="Genomic_DNA"/>
</dbReference>
<dbReference type="InterPro" id="IPR001387">
    <property type="entry name" value="Cro/C1-type_HTH"/>
</dbReference>
<organism evidence="2 3">
    <name type="scientific">Microvirga vignae</name>
    <dbReference type="NCBI Taxonomy" id="1225564"/>
    <lineage>
        <taxon>Bacteria</taxon>
        <taxon>Pseudomonadati</taxon>
        <taxon>Pseudomonadota</taxon>
        <taxon>Alphaproteobacteria</taxon>
        <taxon>Hyphomicrobiales</taxon>
        <taxon>Methylobacteriaceae</taxon>
        <taxon>Microvirga</taxon>
    </lineage>
</organism>
<dbReference type="SUPFAM" id="SSF47413">
    <property type="entry name" value="lambda repressor-like DNA-binding domains"/>
    <property type="match status" value="1"/>
</dbReference>
<comment type="caution">
    <text evidence="2">The sequence shown here is derived from an EMBL/GenBank/DDBJ whole genome shotgun (WGS) entry which is preliminary data.</text>
</comment>
<name>A0A0H1R7D6_9HYPH</name>
<dbReference type="OrthoDB" id="4419620at2"/>
<proteinExistence type="predicted"/>